<evidence type="ECO:0000256" key="6">
    <source>
        <dbReference type="SAM" id="MobiDB-lite"/>
    </source>
</evidence>
<comment type="caution">
    <text evidence="9">The sequence shown here is derived from an EMBL/GenBank/DDBJ whole genome shotgun (WGS) entry which is preliminary data.</text>
</comment>
<evidence type="ECO:0000313" key="10">
    <source>
        <dbReference type="Proteomes" id="UP001501237"/>
    </source>
</evidence>
<dbReference type="CDD" id="cd02972">
    <property type="entry name" value="DsbA_family"/>
    <property type="match status" value="1"/>
</dbReference>
<dbReference type="Gene3D" id="3.40.30.10">
    <property type="entry name" value="Glutaredoxin"/>
    <property type="match status" value="1"/>
</dbReference>
<keyword evidence="3" id="KW-0560">Oxidoreductase</keyword>
<reference evidence="10" key="1">
    <citation type="journal article" date="2019" name="Int. J. Syst. Evol. Microbiol.">
        <title>The Global Catalogue of Microorganisms (GCM) 10K type strain sequencing project: providing services to taxonomists for standard genome sequencing and annotation.</title>
        <authorList>
            <consortium name="The Broad Institute Genomics Platform"/>
            <consortium name="The Broad Institute Genome Sequencing Center for Infectious Disease"/>
            <person name="Wu L."/>
            <person name="Ma J."/>
        </authorList>
    </citation>
    <scope>NUCLEOTIDE SEQUENCE [LARGE SCALE GENOMIC DNA]</scope>
    <source>
        <strain evidence="10">JCM 9377</strain>
    </source>
</reference>
<name>A0ABP6QLN0_9ACTN</name>
<evidence type="ECO:0000256" key="2">
    <source>
        <dbReference type="ARBA" id="ARBA00022729"/>
    </source>
</evidence>
<dbReference type="PANTHER" id="PTHR13887">
    <property type="entry name" value="GLUTATHIONE S-TRANSFERASE KAPPA"/>
    <property type="match status" value="1"/>
</dbReference>
<protein>
    <submittedName>
        <fullName evidence="9">Thioredoxin domain-containing protein</fullName>
    </submittedName>
</protein>
<evidence type="ECO:0000256" key="3">
    <source>
        <dbReference type="ARBA" id="ARBA00023002"/>
    </source>
</evidence>
<keyword evidence="10" id="KW-1185">Reference proteome</keyword>
<evidence type="ECO:0000256" key="5">
    <source>
        <dbReference type="ARBA" id="ARBA00023284"/>
    </source>
</evidence>
<keyword evidence="7" id="KW-0472">Membrane</keyword>
<dbReference type="EMBL" id="BAAAUV010000025">
    <property type="protein sequence ID" value="GAA3233699.1"/>
    <property type="molecule type" value="Genomic_DNA"/>
</dbReference>
<dbReference type="Proteomes" id="UP001501237">
    <property type="component" value="Unassembled WGS sequence"/>
</dbReference>
<keyword evidence="7" id="KW-0812">Transmembrane</keyword>
<sequence>MSKATRDRTAREKLAEERRLQAQRDKQKRMLGAVGAAAAVIVVVVGVFVFVNSNRDKAEDFVGALAPTSRASDGSIVMAKAGVTSPVLEVFEDFQCPACKNLEKTSGNTFKQLAADGKAKVVYRPFRLFQQTPLKENSERAANAALCAPGDNWVPFHDKIYAEQPPEGKVGFSNSDLISWAAGLSTPITGDAFTQCVNGAEKSAQVQAMTDYALKVGKVESTPTVKLDGKDITNDAFVPSDLKKAVADAG</sequence>
<organism evidence="9 10">
    <name type="scientific">Actinocorallia longicatena</name>
    <dbReference type="NCBI Taxonomy" id="111803"/>
    <lineage>
        <taxon>Bacteria</taxon>
        <taxon>Bacillati</taxon>
        <taxon>Actinomycetota</taxon>
        <taxon>Actinomycetes</taxon>
        <taxon>Streptosporangiales</taxon>
        <taxon>Thermomonosporaceae</taxon>
        <taxon>Actinocorallia</taxon>
    </lineage>
</organism>
<dbReference type="RefSeq" id="WP_344836256.1">
    <property type="nucleotide sequence ID" value="NZ_BAAAUV010000025.1"/>
</dbReference>
<proteinExistence type="inferred from homology"/>
<evidence type="ECO:0000256" key="4">
    <source>
        <dbReference type="ARBA" id="ARBA00023157"/>
    </source>
</evidence>
<evidence type="ECO:0000259" key="8">
    <source>
        <dbReference type="Pfam" id="PF13462"/>
    </source>
</evidence>
<evidence type="ECO:0000256" key="7">
    <source>
        <dbReference type="SAM" id="Phobius"/>
    </source>
</evidence>
<dbReference type="SUPFAM" id="SSF52833">
    <property type="entry name" value="Thioredoxin-like"/>
    <property type="match status" value="1"/>
</dbReference>
<comment type="similarity">
    <text evidence="1">Belongs to the thioredoxin family. DsbA subfamily.</text>
</comment>
<evidence type="ECO:0000313" key="9">
    <source>
        <dbReference type="EMBL" id="GAA3233699.1"/>
    </source>
</evidence>
<feature type="transmembrane region" description="Helical" evidence="7">
    <location>
        <begin position="30"/>
        <end position="51"/>
    </location>
</feature>
<evidence type="ECO:0000256" key="1">
    <source>
        <dbReference type="ARBA" id="ARBA00005791"/>
    </source>
</evidence>
<dbReference type="Pfam" id="PF13462">
    <property type="entry name" value="Thioredoxin_4"/>
    <property type="match status" value="1"/>
</dbReference>
<accession>A0ABP6QLN0</accession>
<gene>
    <name evidence="9" type="ORF">GCM10010468_66380</name>
</gene>
<keyword evidence="5" id="KW-0676">Redox-active center</keyword>
<feature type="region of interest" description="Disordered" evidence="6">
    <location>
        <begin position="1"/>
        <end position="21"/>
    </location>
</feature>
<keyword evidence="7" id="KW-1133">Transmembrane helix</keyword>
<keyword evidence="4" id="KW-1015">Disulfide bond</keyword>
<dbReference type="InterPro" id="IPR012336">
    <property type="entry name" value="Thioredoxin-like_fold"/>
</dbReference>
<keyword evidence="2" id="KW-0732">Signal</keyword>
<dbReference type="InterPro" id="IPR036249">
    <property type="entry name" value="Thioredoxin-like_sf"/>
</dbReference>
<dbReference type="PANTHER" id="PTHR13887:SF14">
    <property type="entry name" value="DISULFIDE BOND FORMATION PROTEIN D"/>
    <property type="match status" value="1"/>
</dbReference>
<feature type="domain" description="Thioredoxin-like fold" evidence="8">
    <location>
        <begin position="86"/>
        <end position="244"/>
    </location>
</feature>